<dbReference type="SUPFAM" id="SSF143744">
    <property type="entry name" value="GlcG-like"/>
    <property type="match status" value="1"/>
</dbReference>
<comment type="caution">
    <text evidence="2">The sequence shown here is derived from an EMBL/GenBank/DDBJ whole genome shotgun (WGS) entry which is preliminary data.</text>
</comment>
<dbReference type="InterPro" id="IPR010371">
    <property type="entry name" value="YBR137W-like"/>
</dbReference>
<comment type="similarity">
    <text evidence="1">Belongs to the UPF0303 family.</text>
</comment>
<protein>
    <recommendedName>
        <fullName evidence="1">UPF0303 protein ATL42_2800</fullName>
    </recommendedName>
</protein>
<reference evidence="2 3" key="1">
    <citation type="submission" date="2017-10" db="EMBL/GenBank/DDBJ databases">
        <title>Sequencing the genomes of 1000 actinobacteria strains.</title>
        <authorList>
            <person name="Klenk H.-P."/>
        </authorList>
    </citation>
    <scope>NUCLEOTIDE SEQUENCE [LARGE SCALE GENOMIC DNA]</scope>
    <source>
        <strain evidence="2 3">DSM 18966</strain>
    </source>
</reference>
<dbReference type="AlphaFoldDB" id="A0A2A9E9F4"/>
<gene>
    <name evidence="2" type="ORF">ATL42_2800</name>
</gene>
<dbReference type="OrthoDB" id="9815315at2"/>
<dbReference type="HAMAP" id="MF_00761">
    <property type="entry name" value="UPF0303"/>
    <property type="match status" value="1"/>
</dbReference>
<dbReference type="PANTHER" id="PTHR28255">
    <property type="match status" value="1"/>
</dbReference>
<evidence type="ECO:0000313" key="3">
    <source>
        <dbReference type="Proteomes" id="UP000225548"/>
    </source>
</evidence>
<keyword evidence="3" id="KW-1185">Reference proteome</keyword>
<sequence length="168" mass="18003">MTDPTPAWLTLDEIAAQEAELELVSLTNDDAWDLGCTLVEVAQARQAPVTIDISRGDQTLFRAALAGSSIDQVSWIERKTRVVRHFGHSSLYVGQECRDAGVSFDDKHALEPELYAAHGGGFPLVVTGSGLVGVVVVSGLPQLDDHALVVEALRRFLGTAPDGEPARD</sequence>
<dbReference type="Gene3D" id="3.30.450.150">
    <property type="entry name" value="Haem-degrading domain"/>
    <property type="match status" value="1"/>
</dbReference>
<evidence type="ECO:0000313" key="2">
    <source>
        <dbReference type="EMBL" id="PFG34869.1"/>
    </source>
</evidence>
<dbReference type="InterPro" id="IPR038084">
    <property type="entry name" value="PduO/GlcC-like_sf"/>
</dbReference>
<evidence type="ECO:0000256" key="1">
    <source>
        <dbReference type="HAMAP-Rule" id="MF_00761"/>
    </source>
</evidence>
<proteinExistence type="inferred from homology"/>
<dbReference type="InterPro" id="IPR005624">
    <property type="entry name" value="PduO/GlcC-like"/>
</dbReference>
<dbReference type="NCBIfam" id="NF002696">
    <property type="entry name" value="PRK02487.1-5"/>
    <property type="match status" value="1"/>
</dbReference>
<dbReference type="Pfam" id="PF03928">
    <property type="entry name" value="HbpS-like"/>
    <property type="match status" value="1"/>
</dbReference>
<dbReference type="PANTHER" id="PTHR28255:SF1">
    <property type="entry name" value="UPF0303 PROTEIN YBR137W"/>
    <property type="match status" value="1"/>
</dbReference>
<dbReference type="RefSeq" id="WP_098456584.1">
    <property type="nucleotide sequence ID" value="NZ_PDJG01000001.1"/>
</dbReference>
<dbReference type="Proteomes" id="UP000225548">
    <property type="component" value="Unassembled WGS sequence"/>
</dbReference>
<dbReference type="EMBL" id="PDJG01000001">
    <property type="protein sequence ID" value="PFG34869.1"/>
    <property type="molecule type" value="Genomic_DNA"/>
</dbReference>
<dbReference type="PIRSF" id="PIRSF008757">
    <property type="entry name" value="UCP008757"/>
    <property type="match status" value="1"/>
</dbReference>
<name>A0A2A9E9F4_9MICO</name>
<accession>A0A2A9E9F4</accession>
<organism evidence="2 3">
    <name type="scientific">Sanguibacter antarcticus</name>
    <dbReference type="NCBI Taxonomy" id="372484"/>
    <lineage>
        <taxon>Bacteria</taxon>
        <taxon>Bacillati</taxon>
        <taxon>Actinomycetota</taxon>
        <taxon>Actinomycetes</taxon>
        <taxon>Micrococcales</taxon>
        <taxon>Sanguibacteraceae</taxon>
        <taxon>Sanguibacter</taxon>
    </lineage>
</organism>